<dbReference type="Gene3D" id="3.30.70.330">
    <property type="match status" value="3"/>
</dbReference>
<dbReference type="InterPro" id="IPR000504">
    <property type="entry name" value="RRM_dom"/>
</dbReference>
<dbReference type="FunFam" id="3.30.70.330:FF:000105">
    <property type="entry name" value="HIV Tat-specific factor 1 homolog"/>
    <property type="match status" value="1"/>
</dbReference>
<feature type="compositionally biased region" description="Basic and acidic residues" evidence="8">
    <location>
        <begin position="43"/>
        <end position="60"/>
    </location>
</feature>
<dbReference type="InterPro" id="IPR029123">
    <property type="entry name" value="RBM39_linker"/>
</dbReference>
<dbReference type="CDD" id="cd12285">
    <property type="entry name" value="RRM3_RBM39_like"/>
    <property type="match status" value="1"/>
</dbReference>
<organism evidence="10">
    <name type="scientific">Lotharella oceanica</name>
    <dbReference type="NCBI Taxonomy" id="641309"/>
    <lineage>
        <taxon>Eukaryota</taxon>
        <taxon>Sar</taxon>
        <taxon>Rhizaria</taxon>
        <taxon>Cercozoa</taxon>
        <taxon>Chlorarachniophyceae</taxon>
        <taxon>Lotharella</taxon>
    </lineage>
</organism>
<keyword evidence="4" id="KW-0677">Repeat</keyword>
<dbReference type="InterPro" id="IPR006509">
    <property type="entry name" value="RBM39_SF"/>
</dbReference>
<evidence type="ECO:0000313" key="10">
    <source>
        <dbReference type="EMBL" id="CAD9747112.1"/>
    </source>
</evidence>
<dbReference type="GO" id="GO:0000398">
    <property type="term" value="P:mRNA splicing, via spliceosome"/>
    <property type="evidence" value="ECO:0007669"/>
    <property type="project" value="UniProtKB-ARBA"/>
</dbReference>
<evidence type="ECO:0000256" key="5">
    <source>
        <dbReference type="ARBA" id="ARBA00022884"/>
    </source>
</evidence>
<protein>
    <recommendedName>
        <fullName evidence="9">RRM domain-containing protein</fullName>
    </recommendedName>
</protein>
<dbReference type="CDD" id="cd12283">
    <property type="entry name" value="RRM1_RBM39_like"/>
    <property type="match status" value="1"/>
</dbReference>
<dbReference type="Pfam" id="PF15519">
    <property type="entry name" value="RBM39linker"/>
    <property type="match status" value="1"/>
</dbReference>
<evidence type="ECO:0000256" key="3">
    <source>
        <dbReference type="ARBA" id="ARBA00022664"/>
    </source>
</evidence>
<dbReference type="Pfam" id="PF00076">
    <property type="entry name" value="RRM_1"/>
    <property type="match status" value="3"/>
</dbReference>
<dbReference type="PROSITE" id="PS50102">
    <property type="entry name" value="RRM"/>
    <property type="match status" value="3"/>
</dbReference>
<feature type="region of interest" description="Disordered" evidence="8">
    <location>
        <begin position="1"/>
        <end position="102"/>
    </location>
</feature>
<dbReference type="NCBIfam" id="TIGR01622">
    <property type="entry name" value="SF-CC1"/>
    <property type="match status" value="1"/>
</dbReference>
<comment type="similarity">
    <text evidence="1">Belongs to the HTATSF1 family.</text>
</comment>
<keyword evidence="2" id="KW-0597">Phosphoprotein</keyword>
<gene>
    <name evidence="10" type="ORF">LSP00402_LOCUS1624</name>
</gene>
<accession>A0A7S2THP6</accession>
<dbReference type="SUPFAM" id="SSF54928">
    <property type="entry name" value="RNA-binding domain, RBD"/>
    <property type="match status" value="3"/>
</dbReference>
<dbReference type="EMBL" id="HBHP01002491">
    <property type="protein sequence ID" value="CAD9747112.1"/>
    <property type="molecule type" value="Transcribed_RNA"/>
</dbReference>
<feature type="compositionally biased region" description="Basic residues" evidence="8">
    <location>
        <begin position="61"/>
        <end position="81"/>
    </location>
</feature>
<dbReference type="GO" id="GO:0005684">
    <property type="term" value="C:U2-type spliceosomal complex"/>
    <property type="evidence" value="ECO:0007669"/>
    <property type="project" value="UniProtKB-ARBA"/>
</dbReference>
<dbReference type="SMART" id="SM00360">
    <property type="entry name" value="RRM"/>
    <property type="match status" value="3"/>
</dbReference>
<feature type="compositionally biased region" description="Basic residues" evidence="8">
    <location>
        <begin position="33"/>
        <end position="42"/>
    </location>
</feature>
<feature type="domain" description="RRM" evidence="9">
    <location>
        <begin position="210"/>
        <end position="288"/>
    </location>
</feature>
<evidence type="ECO:0000256" key="6">
    <source>
        <dbReference type="ARBA" id="ARBA00023187"/>
    </source>
</evidence>
<evidence type="ECO:0000256" key="4">
    <source>
        <dbReference type="ARBA" id="ARBA00022737"/>
    </source>
</evidence>
<keyword evidence="5 7" id="KW-0694">RNA-binding</keyword>
<dbReference type="InterPro" id="IPR012677">
    <property type="entry name" value="Nucleotide-bd_a/b_plait_sf"/>
</dbReference>
<proteinExistence type="inferred from homology"/>
<dbReference type="CDD" id="cd12284">
    <property type="entry name" value="RRM2_RBM23_RBM39"/>
    <property type="match status" value="1"/>
</dbReference>
<feature type="compositionally biased region" description="Basic and acidic residues" evidence="8">
    <location>
        <begin position="1"/>
        <end position="32"/>
    </location>
</feature>
<sequence length="450" mass="51845">MSDREQESRDKKEDRENGRDDEKDKDRDDDKRERRRRRRRSRSRDGDRDRDRDDRGDRDRSRSRKRRRSRERRRRRRRSDSRKRSESPPARRRTPSPDPMEIAKRRAEEEEIQRQRDENTVFVYQIHPKVDERDLFEFFSAVGKVTDIRLIRDQRTHKSKGLCYIEFAEHDSVMKAISLTGQQLGGFPITVTVTQAEKNRQAEQADGGSMRLYVGSLHFKVTEDDLRPVFETFGPLDFIDLHKDPATGISRGFGFVQYKKAADAKTALTNLNGLEIAGRAIKVGMVETKSEGGNVESLDDSEGGGLQLTAQSRANLMQRLNRDQIQMPGQPSAPQDTGVIAAKTLSVPKIQMTECVVISNMFDPATEEDPEFHLDIKEDVEEEVNKYGTIKHIFVDKTNPKGMVYVRVDSPATGEKIVQSLNGRWFASRQIRAECVVPTTYEIKFPESKK</sequence>
<evidence type="ECO:0000256" key="8">
    <source>
        <dbReference type="SAM" id="MobiDB-lite"/>
    </source>
</evidence>
<dbReference type="InterPro" id="IPR035979">
    <property type="entry name" value="RBD_domain_sf"/>
</dbReference>
<name>A0A7S2THP6_9EUKA</name>
<evidence type="ECO:0000256" key="2">
    <source>
        <dbReference type="ARBA" id="ARBA00022553"/>
    </source>
</evidence>
<feature type="domain" description="RRM" evidence="9">
    <location>
        <begin position="354"/>
        <end position="438"/>
    </location>
</feature>
<evidence type="ECO:0000256" key="1">
    <source>
        <dbReference type="ARBA" id="ARBA00007747"/>
    </source>
</evidence>
<reference evidence="10" key="1">
    <citation type="submission" date="2021-01" db="EMBL/GenBank/DDBJ databases">
        <authorList>
            <person name="Corre E."/>
            <person name="Pelletier E."/>
            <person name="Niang G."/>
            <person name="Scheremetjew M."/>
            <person name="Finn R."/>
            <person name="Kale V."/>
            <person name="Holt S."/>
            <person name="Cochrane G."/>
            <person name="Meng A."/>
            <person name="Brown T."/>
            <person name="Cohen L."/>
        </authorList>
    </citation>
    <scope>NUCLEOTIDE SEQUENCE</scope>
    <source>
        <strain evidence="10">CCMP622</strain>
    </source>
</reference>
<dbReference type="PANTHER" id="PTHR48036">
    <property type="entry name" value="SPLICING FACTOR (PAD-1), PUTATIVE (AFU_ORTHOLOGUE AFUA_1G15810)-RELATED"/>
    <property type="match status" value="1"/>
</dbReference>
<feature type="domain" description="RRM" evidence="9">
    <location>
        <begin position="119"/>
        <end position="196"/>
    </location>
</feature>
<dbReference type="GO" id="GO:0003723">
    <property type="term" value="F:RNA binding"/>
    <property type="evidence" value="ECO:0007669"/>
    <property type="project" value="UniProtKB-UniRule"/>
</dbReference>
<keyword evidence="3" id="KW-0507">mRNA processing</keyword>
<keyword evidence="6" id="KW-0508">mRNA splicing</keyword>
<evidence type="ECO:0000259" key="9">
    <source>
        <dbReference type="PROSITE" id="PS50102"/>
    </source>
</evidence>
<dbReference type="AlphaFoldDB" id="A0A7S2THP6"/>
<evidence type="ECO:0000256" key="7">
    <source>
        <dbReference type="PROSITE-ProRule" id="PRU00176"/>
    </source>
</evidence>